<dbReference type="Proteomes" id="UP000741282">
    <property type="component" value="Unassembled WGS sequence"/>
</dbReference>
<dbReference type="InterPro" id="IPR036113">
    <property type="entry name" value="Asp/Glu-ADT_sf_sub_c"/>
</dbReference>
<accession>A0A955KXH6</accession>
<evidence type="ECO:0000313" key="3">
    <source>
        <dbReference type="EMBL" id="MCA9377088.1"/>
    </source>
</evidence>
<dbReference type="SUPFAM" id="SSF141000">
    <property type="entry name" value="Glu-tRNAGln amidotransferase C subunit"/>
    <property type="match status" value="1"/>
</dbReference>
<feature type="compositionally biased region" description="Polar residues" evidence="2">
    <location>
        <begin position="62"/>
        <end position="78"/>
    </location>
</feature>
<protein>
    <recommendedName>
        <fullName evidence="1">Aspartyl/glutamyl-tRNA(Asn/Gln) amidotransferase subunit C</fullName>
        <shortName evidence="1">Asp/Glu-ADT subunit C</shortName>
        <ecNumber evidence="1">6.3.5.-</ecNumber>
    </recommendedName>
</protein>
<feature type="region of interest" description="Disordered" evidence="2">
    <location>
        <begin position="57"/>
        <end position="78"/>
    </location>
</feature>
<keyword evidence="1" id="KW-0067">ATP-binding</keyword>
<dbReference type="GO" id="GO:0006412">
    <property type="term" value="P:translation"/>
    <property type="evidence" value="ECO:0007669"/>
    <property type="project" value="UniProtKB-UniRule"/>
</dbReference>
<dbReference type="Pfam" id="PF02686">
    <property type="entry name" value="GatC"/>
    <property type="match status" value="1"/>
</dbReference>
<comment type="catalytic activity">
    <reaction evidence="1">
        <text>L-aspartyl-tRNA(Asn) + L-glutamine + ATP + H2O = L-asparaginyl-tRNA(Asn) + L-glutamate + ADP + phosphate + 2 H(+)</text>
        <dbReference type="Rhea" id="RHEA:14513"/>
        <dbReference type="Rhea" id="RHEA-COMP:9674"/>
        <dbReference type="Rhea" id="RHEA-COMP:9677"/>
        <dbReference type="ChEBI" id="CHEBI:15377"/>
        <dbReference type="ChEBI" id="CHEBI:15378"/>
        <dbReference type="ChEBI" id="CHEBI:29985"/>
        <dbReference type="ChEBI" id="CHEBI:30616"/>
        <dbReference type="ChEBI" id="CHEBI:43474"/>
        <dbReference type="ChEBI" id="CHEBI:58359"/>
        <dbReference type="ChEBI" id="CHEBI:78515"/>
        <dbReference type="ChEBI" id="CHEBI:78516"/>
        <dbReference type="ChEBI" id="CHEBI:456216"/>
    </reaction>
</comment>
<dbReference type="GO" id="GO:0005524">
    <property type="term" value="F:ATP binding"/>
    <property type="evidence" value="ECO:0007669"/>
    <property type="project" value="UniProtKB-KW"/>
</dbReference>
<dbReference type="GO" id="GO:0050567">
    <property type="term" value="F:glutaminyl-tRNA synthase (glutamine-hydrolyzing) activity"/>
    <property type="evidence" value="ECO:0007669"/>
    <property type="project" value="UniProtKB-UniRule"/>
</dbReference>
<dbReference type="EMBL" id="JAGQLN010000016">
    <property type="protein sequence ID" value="MCA9377088.1"/>
    <property type="molecule type" value="Genomic_DNA"/>
</dbReference>
<comment type="catalytic activity">
    <reaction evidence="1">
        <text>L-glutamyl-tRNA(Gln) + L-glutamine + ATP + H2O = L-glutaminyl-tRNA(Gln) + L-glutamate + ADP + phosphate + H(+)</text>
        <dbReference type="Rhea" id="RHEA:17521"/>
        <dbReference type="Rhea" id="RHEA-COMP:9681"/>
        <dbReference type="Rhea" id="RHEA-COMP:9684"/>
        <dbReference type="ChEBI" id="CHEBI:15377"/>
        <dbReference type="ChEBI" id="CHEBI:15378"/>
        <dbReference type="ChEBI" id="CHEBI:29985"/>
        <dbReference type="ChEBI" id="CHEBI:30616"/>
        <dbReference type="ChEBI" id="CHEBI:43474"/>
        <dbReference type="ChEBI" id="CHEBI:58359"/>
        <dbReference type="ChEBI" id="CHEBI:78520"/>
        <dbReference type="ChEBI" id="CHEBI:78521"/>
        <dbReference type="ChEBI" id="CHEBI:456216"/>
    </reaction>
</comment>
<dbReference type="EC" id="6.3.5.-" evidence="1"/>
<organism evidence="3 4">
    <name type="scientific">Candidatus Dojkabacteria bacterium</name>
    <dbReference type="NCBI Taxonomy" id="2099670"/>
    <lineage>
        <taxon>Bacteria</taxon>
        <taxon>Candidatus Dojkabacteria</taxon>
    </lineage>
</organism>
<dbReference type="Gene3D" id="1.10.20.60">
    <property type="entry name" value="Glu-tRNAGln amidotransferase C subunit, N-terminal domain"/>
    <property type="match status" value="1"/>
</dbReference>
<comment type="caution">
    <text evidence="3">The sequence shown here is derived from an EMBL/GenBank/DDBJ whole genome shotgun (WGS) entry which is preliminary data.</text>
</comment>
<reference evidence="3" key="2">
    <citation type="journal article" date="2021" name="Microbiome">
        <title>Successional dynamics and alternative stable states in a saline activated sludge microbial community over 9 years.</title>
        <authorList>
            <person name="Wang Y."/>
            <person name="Ye J."/>
            <person name="Ju F."/>
            <person name="Liu L."/>
            <person name="Boyd J.A."/>
            <person name="Deng Y."/>
            <person name="Parks D.H."/>
            <person name="Jiang X."/>
            <person name="Yin X."/>
            <person name="Woodcroft B.J."/>
            <person name="Tyson G.W."/>
            <person name="Hugenholtz P."/>
            <person name="Polz M.F."/>
            <person name="Zhang T."/>
        </authorList>
    </citation>
    <scope>NUCLEOTIDE SEQUENCE</scope>
    <source>
        <strain evidence="3">HKST-UBA17</strain>
    </source>
</reference>
<reference evidence="3" key="1">
    <citation type="submission" date="2020-04" db="EMBL/GenBank/DDBJ databases">
        <authorList>
            <person name="Zhang T."/>
        </authorList>
    </citation>
    <scope>NUCLEOTIDE SEQUENCE</scope>
    <source>
        <strain evidence="3">HKST-UBA17</strain>
    </source>
</reference>
<keyword evidence="1" id="KW-0648">Protein biosynthesis</keyword>
<keyword evidence="1" id="KW-0436">Ligase</keyword>
<sequence length="106" mass="12174">MKAKNIKKQTLSREEVLRLADLVKLELSEEEIVILQEQLGETIDYIQNLNELDTDGVKETSHTTNSHNVTFSDGTEPTRTFTQKEATFNAKRTRDGYFIVTKILDK</sequence>
<dbReference type="InterPro" id="IPR003837">
    <property type="entry name" value="GatC"/>
</dbReference>
<name>A0A955KXH6_9BACT</name>
<evidence type="ECO:0000256" key="1">
    <source>
        <dbReference type="HAMAP-Rule" id="MF_00122"/>
    </source>
</evidence>
<keyword evidence="1" id="KW-0547">Nucleotide-binding</keyword>
<dbReference type="NCBIfam" id="TIGR00135">
    <property type="entry name" value="gatC"/>
    <property type="match status" value="1"/>
</dbReference>
<dbReference type="AlphaFoldDB" id="A0A955KXH6"/>
<proteinExistence type="inferred from homology"/>
<evidence type="ECO:0000313" key="4">
    <source>
        <dbReference type="Proteomes" id="UP000741282"/>
    </source>
</evidence>
<dbReference type="HAMAP" id="MF_00122">
    <property type="entry name" value="GatC"/>
    <property type="match status" value="1"/>
</dbReference>
<comment type="subunit">
    <text evidence="1">Heterotrimer of A, B and C subunits.</text>
</comment>
<comment type="function">
    <text evidence="1">Allows the formation of correctly charged Asn-tRNA(Asn) or Gln-tRNA(Gln) through the transamidation of misacylated Asp-tRNA(Asn) or Glu-tRNA(Gln) in organisms which lack either or both of asparaginyl-tRNA or glutaminyl-tRNA synthetases. The reaction takes place in the presence of glutamine and ATP through an activated phospho-Asp-tRNA(Asn) or phospho-Glu-tRNA(Gln).</text>
</comment>
<comment type="similarity">
    <text evidence="1">Belongs to the GatC family.</text>
</comment>
<gene>
    <name evidence="1 3" type="primary">gatC</name>
    <name evidence="3" type="ORF">KC685_04170</name>
</gene>
<evidence type="ECO:0000256" key="2">
    <source>
        <dbReference type="SAM" id="MobiDB-lite"/>
    </source>
</evidence>
<dbReference type="GO" id="GO:0006450">
    <property type="term" value="P:regulation of translational fidelity"/>
    <property type="evidence" value="ECO:0007669"/>
    <property type="project" value="InterPro"/>
</dbReference>